<dbReference type="HOGENOM" id="CLU_1651112_0_0_11"/>
<evidence type="ECO:0000256" key="1">
    <source>
        <dbReference type="SAM" id="MobiDB-lite"/>
    </source>
</evidence>
<name>D1AAR8_THECD</name>
<accession>D1AAR8</accession>
<dbReference type="KEGG" id="tcu:Tcur_1499"/>
<dbReference type="OrthoDB" id="4227425at2"/>
<sequence length="169" mass="17671">MRQRRASLTILLAGWLFADMLLALTIVMLGAQAPPEAEAKPSAGPSPSKSPCAEQLKGVESKPIKAKFTVSPAAGGRTLIAQVKRGLHRQAPGFSGKRAGMVLTFGGDGGSGQGVALASRVNRALKEAYPSVFRSAATRNFHDLAAPAGSVSMEIYFISYGCAEERPVS</sequence>
<proteinExistence type="predicted"/>
<feature type="region of interest" description="Disordered" evidence="1">
    <location>
        <begin position="36"/>
        <end position="56"/>
    </location>
</feature>
<keyword evidence="3" id="KW-1185">Reference proteome</keyword>
<dbReference type="eggNOG" id="ENOG5033B48">
    <property type="taxonomic scope" value="Bacteria"/>
</dbReference>
<dbReference type="Proteomes" id="UP000001918">
    <property type="component" value="Chromosome"/>
</dbReference>
<organism evidence="2 3">
    <name type="scientific">Thermomonospora curvata (strain ATCC 19995 / DSM 43183 / JCM 3096 / KCTC 9072 / NBRC 15933 / NCIMB 10081 / Henssen B9)</name>
    <dbReference type="NCBI Taxonomy" id="471852"/>
    <lineage>
        <taxon>Bacteria</taxon>
        <taxon>Bacillati</taxon>
        <taxon>Actinomycetota</taxon>
        <taxon>Actinomycetes</taxon>
        <taxon>Streptosporangiales</taxon>
        <taxon>Thermomonosporaceae</taxon>
        <taxon>Thermomonospora</taxon>
    </lineage>
</organism>
<evidence type="ECO:0000313" key="2">
    <source>
        <dbReference type="EMBL" id="ACY97078.1"/>
    </source>
</evidence>
<feature type="compositionally biased region" description="Low complexity" evidence="1">
    <location>
        <begin position="36"/>
        <end position="53"/>
    </location>
</feature>
<protein>
    <submittedName>
        <fullName evidence="2">Uncharacterized protein</fullName>
    </submittedName>
</protein>
<gene>
    <name evidence="2" type="ordered locus">Tcur_1499</name>
</gene>
<dbReference type="STRING" id="471852.Tcur_1499"/>
<dbReference type="EMBL" id="CP001738">
    <property type="protein sequence ID" value="ACY97078.1"/>
    <property type="molecule type" value="Genomic_DNA"/>
</dbReference>
<evidence type="ECO:0000313" key="3">
    <source>
        <dbReference type="Proteomes" id="UP000001918"/>
    </source>
</evidence>
<reference evidence="2 3" key="1">
    <citation type="journal article" date="2011" name="Stand. Genomic Sci.">
        <title>Complete genome sequence of Thermomonospora curvata type strain (B9).</title>
        <authorList>
            <person name="Chertkov O."/>
            <person name="Sikorski J."/>
            <person name="Nolan M."/>
            <person name="Lapidus A."/>
            <person name="Lucas S."/>
            <person name="Del Rio T.G."/>
            <person name="Tice H."/>
            <person name="Cheng J.F."/>
            <person name="Goodwin L."/>
            <person name="Pitluck S."/>
            <person name="Liolios K."/>
            <person name="Ivanova N."/>
            <person name="Mavromatis K."/>
            <person name="Mikhailova N."/>
            <person name="Ovchinnikova G."/>
            <person name="Pati A."/>
            <person name="Chen A."/>
            <person name="Palaniappan K."/>
            <person name="Djao O.D."/>
            <person name="Land M."/>
            <person name="Hauser L."/>
            <person name="Chang Y.J."/>
            <person name="Jeffries C.D."/>
            <person name="Brettin T."/>
            <person name="Han C."/>
            <person name="Detter J.C."/>
            <person name="Rohde M."/>
            <person name="Goker M."/>
            <person name="Woyke T."/>
            <person name="Bristow J."/>
            <person name="Eisen J.A."/>
            <person name="Markowitz V."/>
            <person name="Hugenholtz P."/>
            <person name="Klenk H.P."/>
            <person name="Kyrpides N.C."/>
        </authorList>
    </citation>
    <scope>NUCLEOTIDE SEQUENCE [LARGE SCALE GENOMIC DNA]</scope>
    <source>
        <strain evidence="3">ATCC 19995 / DSM 43183 / JCM 3096 / KCTC 9072 / NBRC 15933 / NCIMB 10081 / Henssen B9</strain>
    </source>
</reference>
<dbReference type="AlphaFoldDB" id="D1AAR8"/>